<dbReference type="OrthoDB" id="4539099at2"/>
<dbReference type="Proteomes" id="UP000010467">
    <property type="component" value="Chromosome"/>
</dbReference>
<protein>
    <recommendedName>
        <fullName evidence="3">Aminoglycoside-2''-adenylyltransferase</fullName>
    </recommendedName>
</protein>
<dbReference type="RefSeq" id="WP_015236672.1">
    <property type="nucleotide sequence ID" value="NC_019793.1"/>
</dbReference>
<dbReference type="Gene3D" id="3.30.460.40">
    <property type="match status" value="1"/>
</dbReference>
<dbReference type="Pfam" id="PF10706">
    <property type="entry name" value="Aminoglyc_resit"/>
    <property type="match status" value="1"/>
</dbReference>
<dbReference type="HOGENOM" id="CLU_1545104_0_0_0"/>
<reference evidence="2" key="1">
    <citation type="submission" date="2012-03" db="EMBL/GenBank/DDBJ databases">
        <title>Complete sequence of chromosome of Deinococcus peraridilitoris DSM 19664.</title>
        <authorList>
            <person name="Lucas S."/>
            <person name="Copeland A."/>
            <person name="Lapidus A."/>
            <person name="Glavina del Rio T."/>
            <person name="Dalin E."/>
            <person name="Tice H."/>
            <person name="Bruce D."/>
            <person name="Goodwin L."/>
            <person name="Pitluck S."/>
            <person name="Peters L."/>
            <person name="Mikhailova N."/>
            <person name="Lu M."/>
            <person name="Kyrpides N."/>
            <person name="Mavromatis K."/>
            <person name="Ivanova N."/>
            <person name="Brettin T."/>
            <person name="Detter J.C."/>
            <person name="Han C."/>
            <person name="Larimer F."/>
            <person name="Land M."/>
            <person name="Hauser L."/>
            <person name="Markowitz V."/>
            <person name="Cheng J.-F."/>
            <person name="Hugenholtz P."/>
            <person name="Woyke T."/>
            <person name="Wu D."/>
            <person name="Pukall R."/>
            <person name="Steenblock K."/>
            <person name="Brambilla E."/>
            <person name="Klenk H.-P."/>
            <person name="Eisen J.A."/>
        </authorList>
    </citation>
    <scope>NUCLEOTIDE SEQUENCE [LARGE SCALE GENOMIC DNA]</scope>
    <source>
        <strain evidence="2">DSM 19664 / LMG 22246 / CIP 109416 / KR-200</strain>
    </source>
</reference>
<keyword evidence="2" id="KW-1185">Reference proteome</keyword>
<evidence type="ECO:0000313" key="1">
    <source>
        <dbReference type="EMBL" id="AFZ68370.1"/>
    </source>
</evidence>
<dbReference type="STRING" id="937777.Deipe_2909"/>
<organism evidence="1 2">
    <name type="scientific">Deinococcus peraridilitoris (strain DSM 19664 / LMG 22246 / CIP 109416 / KR-200)</name>
    <dbReference type="NCBI Taxonomy" id="937777"/>
    <lineage>
        <taxon>Bacteria</taxon>
        <taxon>Thermotogati</taxon>
        <taxon>Deinococcota</taxon>
        <taxon>Deinococci</taxon>
        <taxon>Deinococcales</taxon>
        <taxon>Deinococcaceae</taxon>
        <taxon>Deinococcus</taxon>
    </lineage>
</organism>
<evidence type="ECO:0000313" key="2">
    <source>
        <dbReference type="Proteomes" id="UP000010467"/>
    </source>
</evidence>
<accession>L0A5S3</accession>
<dbReference type="AlphaFoldDB" id="L0A5S3"/>
<dbReference type="PATRIC" id="fig|937777.3.peg.2927"/>
<name>L0A5S3_DEIPD</name>
<proteinExistence type="predicted"/>
<dbReference type="KEGG" id="dpd:Deipe_2909"/>
<gene>
    <name evidence="1" type="ordered locus">Deipe_2909</name>
</gene>
<evidence type="ECO:0008006" key="3">
    <source>
        <dbReference type="Google" id="ProtNLM"/>
    </source>
</evidence>
<dbReference type="EMBL" id="CP003382">
    <property type="protein sequence ID" value="AFZ68370.1"/>
    <property type="molecule type" value="Genomic_DNA"/>
</dbReference>
<sequence>MILPETFDLARRFRNEPLEYWLIGGNAIELVVDHDVRDHDDIDFMVAHQDALRAVQILQALGFEHAHGSLDDGDVFYRRGALLVDLVPVCAETDPPRMLGALSGLCFPAGFLTPYLATHGGEQFPTLSPRMHLQMKTVVAEFYGVPPREKDVQDVRALQAHLQRGRVLAGEAG</sequence>
<dbReference type="InterPro" id="IPR019646">
    <property type="entry name" value="Aminoglyc_AdlTrfase"/>
</dbReference>